<feature type="domain" description="Ig-like" evidence="7">
    <location>
        <begin position="115"/>
        <end position="211"/>
    </location>
</feature>
<dbReference type="InterPro" id="IPR003006">
    <property type="entry name" value="Ig/MHC_CS"/>
</dbReference>
<dbReference type="InterPro" id="IPR051755">
    <property type="entry name" value="Ig-like_CS_Receptor"/>
</dbReference>
<dbReference type="FunFam" id="2.60.40.10:FF:000295">
    <property type="entry name" value="Tyrosine-protein phosphatase non-receptor type substrate 1"/>
    <property type="match status" value="1"/>
</dbReference>
<keyword evidence="4" id="KW-0393">Immunoglobulin domain</keyword>
<dbReference type="Pfam" id="PF07654">
    <property type="entry name" value="C1-set"/>
    <property type="match status" value="2"/>
</dbReference>
<feature type="region of interest" description="Disordered" evidence="5">
    <location>
        <begin position="104"/>
        <end position="125"/>
    </location>
</feature>
<dbReference type="Proteomes" id="UP000053760">
    <property type="component" value="Unassembled WGS sequence"/>
</dbReference>
<dbReference type="InterPro" id="IPR007110">
    <property type="entry name" value="Ig-like_dom"/>
</dbReference>
<dbReference type="PROSITE" id="PS50835">
    <property type="entry name" value="IG_LIKE"/>
    <property type="match status" value="3"/>
</dbReference>
<dbReference type="SMART" id="SM00407">
    <property type="entry name" value="IGc1"/>
    <property type="match status" value="2"/>
</dbReference>
<dbReference type="InterPro" id="IPR013783">
    <property type="entry name" value="Ig-like_fold"/>
</dbReference>
<keyword evidence="6" id="KW-1133">Transmembrane helix</keyword>
<keyword evidence="2" id="KW-1015">Disulfide bond</keyword>
<evidence type="ECO:0000256" key="6">
    <source>
        <dbReference type="SAM" id="Phobius"/>
    </source>
</evidence>
<dbReference type="InterPro" id="IPR013106">
    <property type="entry name" value="Ig_V-set"/>
</dbReference>
<keyword evidence="3" id="KW-0325">Glycoprotein</keyword>
<dbReference type="PROSITE" id="PS00290">
    <property type="entry name" value="IG_MHC"/>
    <property type="match status" value="1"/>
</dbReference>
<dbReference type="Gene3D" id="2.60.40.10">
    <property type="entry name" value="Immunoglobulins"/>
    <property type="match status" value="3"/>
</dbReference>
<dbReference type="EMBL" id="KL447823">
    <property type="protein sequence ID" value="KFO77515.1"/>
    <property type="molecule type" value="Genomic_DNA"/>
</dbReference>
<feature type="non-terminal residue" evidence="8">
    <location>
        <position position="362"/>
    </location>
</feature>
<sequence length="362" mass="39707">GQDFELQQPQDPVTVPAGQTITLTCTISEDGPAGPVKWLKGRDSGVIVYAQTGSSPRVTRAVNGSNTDFTIHIRDVQPEDAGIYYCVKFRKTLRGDEEFRRGKGTEVSVRAKPTPPVVSGPGHRVAPGESVPFTCASGGFFPEEINVKWFKDKGPISAQQPQITPARTKSSYSMSSTVTLTLQRDDVRSQLACEVQHPTLTAPLRGTIQLSEALRVSPSVRVAIDSRTPVEVNKTINFTCDVEGFYPSDVDVTWLENRMDVKVENIYKPLKTPQGLFKLRSLLEVHVTEEKNGSAFTCRVVHDAQAPISETVLLWITTPALAGPLVPSTGFCFLSSPGLWLGILLEKALLGSLLIFLFKRRR</sequence>
<keyword evidence="1" id="KW-0732">Signal</keyword>
<dbReference type="SMART" id="SM00409">
    <property type="entry name" value="IG"/>
    <property type="match status" value="3"/>
</dbReference>
<dbReference type="PANTHER" id="PTHR19971">
    <property type="entry name" value="SIGNAL-REGULATORY PROTEIN BETA"/>
    <property type="match status" value="1"/>
</dbReference>
<dbReference type="Pfam" id="PF07686">
    <property type="entry name" value="V-set"/>
    <property type="match status" value="1"/>
</dbReference>
<feature type="domain" description="Ig-like" evidence="7">
    <location>
        <begin position="2"/>
        <end position="86"/>
    </location>
</feature>
<keyword evidence="6" id="KW-0472">Membrane</keyword>
<evidence type="ECO:0000256" key="2">
    <source>
        <dbReference type="ARBA" id="ARBA00023157"/>
    </source>
</evidence>
<evidence type="ECO:0000256" key="4">
    <source>
        <dbReference type="ARBA" id="ARBA00023319"/>
    </source>
</evidence>
<evidence type="ECO:0000313" key="9">
    <source>
        <dbReference type="Proteomes" id="UP000053760"/>
    </source>
</evidence>
<evidence type="ECO:0000313" key="8">
    <source>
        <dbReference type="EMBL" id="KFO77515.1"/>
    </source>
</evidence>
<name>A0A091G547_CUCCA</name>
<keyword evidence="9" id="KW-1185">Reference proteome</keyword>
<dbReference type="SUPFAM" id="SSF48726">
    <property type="entry name" value="Immunoglobulin"/>
    <property type="match status" value="3"/>
</dbReference>
<dbReference type="STRING" id="55661.A0A091G547"/>
<feature type="non-terminal residue" evidence="8">
    <location>
        <position position="1"/>
    </location>
</feature>
<keyword evidence="8" id="KW-0675">Receptor</keyword>
<feature type="domain" description="Ig-like" evidence="7">
    <location>
        <begin position="218"/>
        <end position="309"/>
    </location>
</feature>
<feature type="transmembrane region" description="Helical" evidence="6">
    <location>
        <begin position="338"/>
        <end position="358"/>
    </location>
</feature>
<dbReference type="SMART" id="SM00406">
    <property type="entry name" value="IGv"/>
    <property type="match status" value="1"/>
</dbReference>
<gene>
    <name evidence="8" type="ORF">N303_11973</name>
</gene>
<proteinExistence type="predicted"/>
<dbReference type="InterPro" id="IPR036179">
    <property type="entry name" value="Ig-like_dom_sf"/>
</dbReference>
<dbReference type="InterPro" id="IPR003598">
    <property type="entry name" value="Ig_sub2"/>
</dbReference>
<dbReference type="AlphaFoldDB" id="A0A091G547"/>
<evidence type="ECO:0000256" key="5">
    <source>
        <dbReference type="SAM" id="MobiDB-lite"/>
    </source>
</evidence>
<evidence type="ECO:0000256" key="1">
    <source>
        <dbReference type="ARBA" id="ARBA00022729"/>
    </source>
</evidence>
<evidence type="ECO:0000256" key="3">
    <source>
        <dbReference type="ARBA" id="ARBA00023180"/>
    </source>
</evidence>
<evidence type="ECO:0000259" key="7">
    <source>
        <dbReference type="PROSITE" id="PS50835"/>
    </source>
</evidence>
<dbReference type="InterPro" id="IPR003599">
    <property type="entry name" value="Ig_sub"/>
</dbReference>
<organism evidence="8 9">
    <name type="scientific">Cuculus canorus</name>
    <name type="common">Common cuckoo</name>
    <dbReference type="NCBI Taxonomy" id="55661"/>
    <lineage>
        <taxon>Eukaryota</taxon>
        <taxon>Metazoa</taxon>
        <taxon>Chordata</taxon>
        <taxon>Craniata</taxon>
        <taxon>Vertebrata</taxon>
        <taxon>Euteleostomi</taxon>
        <taxon>Archelosauria</taxon>
        <taxon>Archosauria</taxon>
        <taxon>Dinosauria</taxon>
        <taxon>Saurischia</taxon>
        <taxon>Theropoda</taxon>
        <taxon>Coelurosauria</taxon>
        <taxon>Aves</taxon>
        <taxon>Neognathae</taxon>
        <taxon>Neoaves</taxon>
        <taxon>Otidimorphae</taxon>
        <taxon>Cuculiformes</taxon>
        <taxon>Cuculidae</taxon>
        <taxon>Cuculus</taxon>
    </lineage>
</organism>
<dbReference type="SMART" id="SM00408">
    <property type="entry name" value="IGc2"/>
    <property type="match status" value="1"/>
</dbReference>
<dbReference type="InterPro" id="IPR003597">
    <property type="entry name" value="Ig_C1-set"/>
</dbReference>
<accession>A0A091G547</accession>
<keyword evidence="6" id="KW-0812">Transmembrane</keyword>
<reference evidence="8 9" key="1">
    <citation type="submission" date="2014-04" db="EMBL/GenBank/DDBJ databases">
        <title>Genome evolution of avian class.</title>
        <authorList>
            <person name="Zhang G."/>
            <person name="Li C."/>
        </authorList>
    </citation>
    <scope>NUCLEOTIDE SEQUENCE [LARGE SCALE GENOMIC DNA]</scope>
    <source>
        <strain evidence="8">BGI_N303</strain>
    </source>
</reference>
<protein>
    <submittedName>
        <fullName evidence="8">Tyrosine-protein phosphatase non-receptor type substrate 1</fullName>
    </submittedName>
</protein>